<protein>
    <submittedName>
        <fullName evidence="1">Uncharacterized protein</fullName>
    </submittedName>
</protein>
<reference evidence="2" key="1">
    <citation type="journal article" date="2019" name="Int. J. Syst. Evol. Microbiol.">
        <title>The Global Catalogue of Microorganisms (GCM) 10K type strain sequencing project: providing services to taxonomists for standard genome sequencing and annotation.</title>
        <authorList>
            <consortium name="The Broad Institute Genomics Platform"/>
            <consortium name="The Broad Institute Genome Sequencing Center for Infectious Disease"/>
            <person name="Wu L."/>
            <person name="Ma J."/>
        </authorList>
    </citation>
    <scope>NUCLEOTIDE SEQUENCE [LARGE SCALE GENOMIC DNA]</scope>
    <source>
        <strain evidence="2">JCM 17441</strain>
    </source>
</reference>
<dbReference type="Proteomes" id="UP001500620">
    <property type="component" value="Unassembled WGS sequence"/>
</dbReference>
<sequence>MTGQFLDCGSAPDITENRQPLLALYVSARSAPEPVLSPTVIGIERPGVPPANAFSKSRTMAYSPRSCEVAAIAFRETVMNGRAAESFAKLPRLDSGASFGSLRLLEAIHLHR</sequence>
<proteinExistence type="predicted"/>
<comment type="caution">
    <text evidence="1">The sequence shown here is derived from an EMBL/GenBank/DDBJ whole genome shotgun (WGS) entry which is preliminary data.</text>
</comment>
<evidence type="ECO:0000313" key="2">
    <source>
        <dbReference type="Proteomes" id="UP001500620"/>
    </source>
</evidence>
<evidence type="ECO:0000313" key="1">
    <source>
        <dbReference type="EMBL" id="GAA4263333.1"/>
    </source>
</evidence>
<keyword evidence="2" id="KW-1185">Reference proteome</keyword>
<accession>A0ABP8DTL7</accession>
<organism evidence="1 2">
    <name type="scientific">Dactylosporangium darangshiense</name>
    <dbReference type="NCBI Taxonomy" id="579108"/>
    <lineage>
        <taxon>Bacteria</taxon>
        <taxon>Bacillati</taxon>
        <taxon>Actinomycetota</taxon>
        <taxon>Actinomycetes</taxon>
        <taxon>Micromonosporales</taxon>
        <taxon>Micromonosporaceae</taxon>
        <taxon>Dactylosporangium</taxon>
    </lineage>
</organism>
<gene>
    <name evidence="1" type="ORF">GCM10022255_106940</name>
</gene>
<name>A0ABP8DTL7_9ACTN</name>
<dbReference type="EMBL" id="BAABAT010000066">
    <property type="protein sequence ID" value="GAA4263333.1"/>
    <property type="molecule type" value="Genomic_DNA"/>
</dbReference>